<dbReference type="Gene3D" id="1.25.40.10">
    <property type="entry name" value="Tetratricopeptide repeat domain"/>
    <property type="match status" value="3"/>
</dbReference>
<sequence length="472" mass="52345">MQLSSPEYLLRLLKHLINHQNEVRQIHSILLTKGHLLFDPNSPPLSIWKPTLLYNTLIRAHLNFGQNHKTLHLFTRMLAHNAPPNAHTFPSLIKAATFSLPPSGTSLHGQIVRRGVLCDSFIQTSLLSMYSQLGDLLNARKVFDEISRPRVVEYNAMLDAFSRNGDLGSAVLFINRMSNRDVVSWTSVISGFSRSGLFREAIQFFREMIVHADVTTGLVKPNEATYVSVLSSCANLNEGGAFGLGKQIHGYIIRNEEALTVSTGTALVDLYGKKGYLKDAMKLFDQMVVRGVCTWNAMIFSFADNGREIQALDMFEKMRREGFLPNGITLLAVLSACARAKLVQIGLELFQAMWSEFQVLPIMEHYGCVVDLLGKAGLLGEAVEFIKSMPFDPDASVWGALLGACKIQGAIELGNEVGFKLFNFQPQTCGQYVTLSHINAGLQRWGPAADVRKALKMSGIRKVPASSWIDPM</sequence>
<evidence type="ECO:0000313" key="4">
    <source>
        <dbReference type="Proteomes" id="UP001159364"/>
    </source>
</evidence>
<dbReference type="Pfam" id="PF20431">
    <property type="entry name" value="E_motif"/>
    <property type="match status" value="1"/>
</dbReference>
<dbReference type="InterPro" id="IPR002885">
    <property type="entry name" value="PPR_rpt"/>
</dbReference>
<accession>A0AAV8UAC1</accession>
<evidence type="ECO:0000256" key="1">
    <source>
        <dbReference type="ARBA" id="ARBA00022737"/>
    </source>
</evidence>
<dbReference type="GO" id="GO:0003723">
    <property type="term" value="F:RNA binding"/>
    <property type="evidence" value="ECO:0007669"/>
    <property type="project" value="InterPro"/>
</dbReference>
<dbReference type="Pfam" id="PF01535">
    <property type="entry name" value="PPR"/>
    <property type="match status" value="2"/>
</dbReference>
<comment type="caution">
    <text evidence="3">The sequence shown here is derived from an EMBL/GenBank/DDBJ whole genome shotgun (WGS) entry which is preliminary data.</text>
</comment>
<dbReference type="GO" id="GO:0009451">
    <property type="term" value="P:RNA modification"/>
    <property type="evidence" value="ECO:0007669"/>
    <property type="project" value="InterPro"/>
</dbReference>
<protein>
    <recommendedName>
        <fullName evidence="5">Pentatricopeptide repeat-containing protein</fullName>
    </recommendedName>
</protein>
<organism evidence="3 4">
    <name type="scientific">Erythroxylum novogranatense</name>
    <dbReference type="NCBI Taxonomy" id="1862640"/>
    <lineage>
        <taxon>Eukaryota</taxon>
        <taxon>Viridiplantae</taxon>
        <taxon>Streptophyta</taxon>
        <taxon>Embryophyta</taxon>
        <taxon>Tracheophyta</taxon>
        <taxon>Spermatophyta</taxon>
        <taxon>Magnoliopsida</taxon>
        <taxon>eudicotyledons</taxon>
        <taxon>Gunneridae</taxon>
        <taxon>Pentapetalae</taxon>
        <taxon>rosids</taxon>
        <taxon>fabids</taxon>
        <taxon>Malpighiales</taxon>
        <taxon>Erythroxylaceae</taxon>
        <taxon>Erythroxylum</taxon>
    </lineage>
</organism>
<dbReference type="PANTHER" id="PTHR47926">
    <property type="entry name" value="PENTATRICOPEPTIDE REPEAT-CONTAINING PROTEIN"/>
    <property type="match status" value="1"/>
</dbReference>
<name>A0AAV8UAC1_9ROSI</name>
<dbReference type="Pfam" id="PF13041">
    <property type="entry name" value="PPR_2"/>
    <property type="match status" value="3"/>
</dbReference>
<gene>
    <name evidence="3" type="ORF">K2173_018404</name>
</gene>
<dbReference type="NCBIfam" id="TIGR00756">
    <property type="entry name" value="PPR"/>
    <property type="match status" value="4"/>
</dbReference>
<proteinExistence type="predicted"/>
<keyword evidence="1" id="KW-0677">Repeat</keyword>
<dbReference type="InterPro" id="IPR011990">
    <property type="entry name" value="TPR-like_helical_dom_sf"/>
</dbReference>
<keyword evidence="4" id="KW-1185">Reference proteome</keyword>
<dbReference type="Proteomes" id="UP001159364">
    <property type="component" value="Linkage Group LG08"/>
</dbReference>
<dbReference type="InterPro" id="IPR046960">
    <property type="entry name" value="PPR_At4g14850-like_plant"/>
</dbReference>
<dbReference type="AlphaFoldDB" id="A0AAV8UAC1"/>
<dbReference type="PROSITE" id="PS51375">
    <property type="entry name" value="PPR"/>
    <property type="match status" value="3"/>
</dbReference>
<evidence type="ECO:0008006" key="5">
    <source>
        <dbReference type="Google" id="ProtNLM"/>
    </source>
</evidence>
<dbReference type="PANTHER" id="PTHR47926:SF348">
    <property type="entry name" value="PENTATRICOPEPTIDE REPEAT-CONTAINING PROTEIN"/>
    <property type="match status" value="1"/>
</dbReference>
<dbReference type="InterPro" id="IPR046848">
    <property type="entry name" value="E_motif"/>
</dbReference>
<reference evidence="3 4" key="1">
    <citation type="submission" date="2021-09" db="EMBL/GenBank/DDBJ databases">
        <title>Genomic insights and catalytic innovation underlie evolution of tropane alkaloids biosynthesis.</title>
        <authorList>
            <person name="Wang Y.-J."/>
            <person name="Tian T."/>
            <person name="Huang J.-P."/>
            <person name="Huang S.-X."/>
        </authorList>
    </citation>
    <scope>NUCLEOTIDE SEQUENCE [LARGE SCALE GENOMIC DNA]</scope>
    <source>
        <strain evidence="3">KIB-2018</strain>
        <tissue evidence="3">Leaf</tissue>
    </source>
</reference>
<evidence type="ECO:0000313" key="3">
    <source>
        <dbReference type="EMBL" id="KAJ8899430.1"/>
    </source>
</evidence>
<feature type="repeat" description="PPR" evidence="2">
    <location>
        <begin position="291"/>
        <end position="325"/>
    </location>
</feature>
<feature type="repeat" description="PPR" evidence="2">
    <location>
        <begin position="181"/>
        <end position="211"/>
    </location>
</feature>
<dbReference type="FunFam" id="1.25.40.10:FF:000090">
    <property type="entry name" value="Pentatricopeptide repeat-containing protein, chloroplastic"/>
    <property type="match status" value="1"/>
</dbReference>
<evidence type="ECO:0000256" key="2">
    <source>
        <dbReference type="PROSITE-ProRule" id="PRU00708"/>
    </source>
</evidence>
<feature type="repeat" description="PPR" evidence="2">
    <location>
        <begin position="50"/>
        <end position="84"/>
    </location>
</feature>
<dbReference type="EMBL" id="JAIWQS010000008">
    <property type="protein sequence ID" value="KAJ8899430.1"/>
    <property type="molecule type" value="Genomic_DNA"/>
</dbReference>